<evidence type="ECO:0000313" key="4">
    <source>
        <dbReference type="Proteomes" id="UP000320085"/>
    </source>
</evidence>
<keyword evidence="2" id="KW-0472">Membrane</keyword>
<evidence type="ECO:0000313" key="3">
    <source>
        <dbReference type="EMBL" id="TQN44994.1"/>
    </source>
</evidence>
<feature type="transmembrane region" description="Helical" evidence="2">
    <location>
        <begin position="82"/>
        <end position="103"/>
    </location>
</feature>
<keyword evidence="2" id="KW-0812">Transmembrane</keyword>
<comment type="caution">
    <text evidence="3">The sequence shown here is derived from an EMBL/GenBank/DDBJ whole genome shotgun (WGS) entry which is preliminary data.</text>
</comment>
<dbReference type="EMBL" id="VFQF01000003">
    <property type="protein sequence ID" value="TQN44994.1"/>
    <property type="molecule type" value="Genomic_DNA"/>
</dbReference>
<organism evidence="3 4">
    <name type="scientific">Humibacillus xanthopallidus</name>
    <dbReference type="NCBI Taxonomy" id="412689"/>
    <lineage>
        <taxon>Bacteria</taxon>
        <taxon>Bacillati</taxon>
        <taxon>Actinomycetota</taxon>
        <taxon>Actinomycetes</taxon>
        <taxon>Micrococcales</taxon>
        <taxon>Intrasporangiaceae</taxon>
        <taxon>Humibacillus</taxon>
    </lineage>
</organism>
<proteinExistence type="predicted"/>
<feature type="region of interest" description="Disordered" evidence="1">
    <location>
        <begin position="188"/>
        <end position="230"/>
    </location>
</feature>
<dbReference type="Proteomes" id="UP000320085">
    <property type="component" value="Unassembled WGS sequence"/>
</dbReference>
<sequence length="230" mass="23610">MRDRLLGGVSSARPVPGRWQAGAVALLGVALSAPSVVAPTWVQAVADRERGDLLSGQSQWSWGRVELTGLTGVELGLVPNPVGLAVAVTLLVLAVVAVAVWVLSRGPRLVLAPIALALLAGRLLTTSAERHGRAFRDVIASEAGLTVTNGSTTAGWLETAAAGVLVVALALMVVRLVADFCPRLPADAEGPEGEEPTGRHPDAVAARAGLRPKGARLSGPEVGLTDEEGR</sequence>
<protein>
    <submittedName>
        <fullName evidence="3">Uncharacterized protein</fullName>
    </submittedName>
</protein>
<dbReference type="AlphaFoldDB" id="A0A543PLQ0"/>
<reference evidence="3 4" key="1">
    <citation type="submission" date="2019-06" db="EMBL/GenBank/DDBJ databases">
        <title>Sequencing the genomes of 1000 actinobacteria strains.</title>
        <authorList>
            <person name="Klenk H.-P."/>
        </authorList>
    </citation>
    <scope>NUCLEOTIDE SEQUENCE [LARGE SCALE GENOMIC DNA]</scope>
    <source>
        <strain evidence="3 4">DSM 21776</strain>
    </source>
</reference>
<feature type="transmembrane region" description="Helical" evidence="2">
    <location>
        <begin position="110"/>
        <end position="128"/>
    </location>
</feature>
<name>A0A543PLQ0_9MICO</name>
<evidence type="ECO:0000256" key="1">
    <source>
        <dbReference type="SAM" id="MobiDB-lite"/>
    </source>
</evidence>
<accession>A0A543PLQ0</accession>
<feature type="transmembrane region" description="Helical" evidence="2">
    <location>
        <begin position="21"/>
        <end position="42"/>
    </location>
</feature>
<gene>
    <name evidence="3" type="ORF">FHX52_4218</name>
</gene>
<evidence type="ECO:0000256" key="2">
    <source>
        <dbReference type="SAM" id="Phobius"/>
    </source>
</evidence>
<keyword evidence="2" id="KW-1133">Transmembrane helix</keyword>
<feature type="transmembrane region" description="Helical" evidence="2">
    <location>
        <begin position="160"/>
        <end position="178"/>
    </location>
</feature>